<dbReference type="Gene3D" id="3.40.710.10">
    <property type="entry name" value="DD-peptidase/beta-lactamase superfamily"/>
    <property type="match status" value="1"/>
</dbReference>
<evidence type="ECO:0000256" key="7">
    <source>
        <dbReference type="ARBA" id="ARBA00022729"/>
    </source>
</evidence>
<dbReference type="EC" id="3.4.16.4" evidence="4"/>
<feature type="domain" description="Peptidase S11 D-Ala-D-Ala carboxypeptidase A C-terminal" evidence="14">
    <location>
        <begin position="274"/>
        <end position="359"/>
    </location>
</feature>
<comment type="similarity">
    <text evidence="3 13">Belongs to the peptidase S11 family.</text>
</comment>
<dbReference type="InterPro" id="IPR001967">
    <property type="entry name" value="Peptidase_S11_N"/>
</dbReference>
<evidence type="ECO:0000313" key="16">
    <source>
        <dbReference type="Proteomes" id="UP001165422"/>
    </source>
</evidence>
<evidence type="ECO:0000259" key="14">
    <source>
        <dbReference type="SMART" id="SM00936"/>
    </source>
</evidence>
<dbReference type="PRINTS" id="PR00725">
    <property type="entry name" value="DADACBPTASE1"/>
</dbReference>
<dbReference type="PANTHER" id="PTHR21581:SF33">
    <property type="entry name" value="D-ALANYL-D-ALANINE CARBOXYPEPTIDASE DACB"/>
    <property type="match status" value="1"/>
</dbReference>
<dbReference type="InterPro" id="IPR037167">
    <property type="entry name" value="Peptidase_S11_C_sf"/>
</dbReference>
<keyword evidence="10" id="KW-0573">Peptidoglycan synthesis</keyword>
<keyword evidence="7" id="KW-0732">Signal</keyword>
<evidence type="ECO:0000256" key="8">
    <source>
        <dbReference type="ARBA" id="ARBA00022801"/>
    </source>
</evidence>
<keyword evidence="16" id="KW-1185">Reference proteome</keyword>
<gene>
    <name evidence="15" type="ORF">LN736_12510</name>
</gene>
<protein>
    <recommendedName>
        <fullName evidence="4">serine-type D-Ala-D-Ala carboxypeptidase</fullName>
        <ecNumber evidence="4">3.4.16.4</ecNumber>
    </recommendedName>
</protein>
<organism evidence="15 16">
    <name type="scientific">Clostridium aromativorans</name>
    <dbReference type="NCBI Taxonomy" id="2836848"/>
    <lineage>
        <taxon>Bacteria</taxon>
        <taxon>Bacillati</taxon>
        <taxon>Bacillota</taxon>
        <taxon>Clostridia</taxon>
        <taxon>Eubacteriales</taxon>
        <taxon>Clostridiaceae</taxon>
        <taxon>Clostridium</taxon>
    </lineage>
</organism>
<dbReference type="EMBL" id="JAJJPB010000017">
    <property type="protein sequence ID" value="MCC9295681.1"/>
    <property type="molecule type" value="Genomic_DNA"/>
</dbReference>
<evidence type="ECO:0000256" key="13">
    <source>
        <dbReference type="RuleBase" id="RU004016"/>
    </source>
</evidence>
<dbReference type="RefSeq" id="WP_179977201.1">
    <property type="nucleotide sequence ID" value="NZ_JAJJPB010000017.1"/>
</dbReference>
<keyword evidence="5 15" id="KW-0121">Carboxypeptidase</keyword>
<comment type="function">
    <text evidence="1">Removes C-terminal D-alanyl residues from sugar-peptide cell wall precursors.</text>
</comment>
<keyword evidence="6" id="KW-0645">Protease</keyword>
<dbReference type="InterPro" id="IPR012907">
    <property type="entry name" value="Peptidase_S11_C"/>
</dbReference>
<evidence type="ECO:0000256" key="12">
    <source>
        <dbReference type="ARBA" id="ARBA00034000"/>
    </source>
</evidence>
<evidence type="ECO:0000256" key="1">
    <source>
        <dbReference type="ARBA" id="ARBA00003217"/>
    </source>
</evidence>
<keyword evidence="8" id="KW-0378">Hydrolase</keyword>
<reference evidence="15" key="1">
    <citation type="submission" date="2021-11" db="EMBL/GenBank/DDBJ databases">
        <authorList>
            <person name="Qingchun L."/>
            <person name="Dong Z."/>
            <person name="Zongwei Q."/>
            <person name="Jia Z."/>
            <person name="Duotao L."/>
        </authorList>
    </citation>
    <scope>NUCLEOTIDE SEQUENCE</scope>
    <source>
        <strain evidence="15">WLY-B-L2</strain>
    </source>
</reference>
<dbReference type="SMART" id="SM00936">
    <property type="entry name" value="PBP5_C"/>
    <property type="match status" value="1"/>
</dbReference>
<dbReference type="InterPro" id="IPR012338">
    <property type="entry name" value="Beta-lactam/transpept-like"/>
</dbReference>
<dbReference type="InterPro" id="IPR018044">
    <property type="entry name" value="Peptidase_S11"/>
</dbReference>
<keyword evidence="11" id="KW-0961">Cell wall biogenesis/degradation</keyword>
<dbReference type="Pfam" id="PF00768">
    <property type="entry name" value="Peptidase_S11"/>
    <property type="match status" value="1"/>
</dbReference>
<comment type="catalytic activity">
    <reaction evidence="12">
        <text>Preferential cleavage: (Ac)2-L-Lys-D-Ala-|-D-Ala. Also transpeptidation of peptidyl-alanyl moieties that are N-acyl substituents of D-alanine.</text>
        <dbReference type="EC" id="3.4.16.4"/>
    </reaction>
</comment>
<sequence length="367" mass="41290">MKIKKILLYFIVIFIIANMFPNKVMSEDKERSSEKINVDARCAVAIDSNSKIVIYEKNACELVPMASTTKVMTTLVALKYGKLDKKIKISSKAAGIKGSTVGYKADEKITLRELLYGLMLRSGNDAAVAIAEAIGGSIEGFAKLMNEYADEIGIINSHFETPHGLDREEHYSTAYDLAVATSVAKKNPTFNEIVSSRDVDGKEKGFTRSYHNINKILWEIPNANGVKTGYTGKAGKCLITSAPVQGNDVIIVVLNCPKRWKETGKIYEYIDKNYDFQKLYSKGDRALELKVNRKNLRLEYEDDIVVPVKKGCKYTSKIVKPKKINYTVNKGDKIGMICIYEDGKRVYKNFLRASNTVKVRRLLNWTF</sequence>
<evidence type="ECO:0000256" key="3">
    <source>
        <dbReference type="ARBA" id="ARBA00007164"/>
    </source>
</evidence>
<accession>A0ABS8N7N6</accession>
<evidence type="ECO:0000256" key="9">
    <source>
        <dbReference type="ARBA" id="ARBA00022960"/>
    </source>
</evidence>
<evidence type="ECO:0000256" key="10">
    <source>
        <dbReference type="ARBA" id="ARBA00022984"/>
    </source>
</evidence>
<proteinExistence type="inferred from homology"/>
<name>A0ABS8N7N6_9CLOT</name>
<evidence type="ECO:0000256" key="6">
    <source>
        <dbReference type="ARBA" id="ARBA00022670"/>
    </source>
</evidence>
<dbReference type="GO" id="GO:0004180">
    <property type="term" value="F:carboxypeptidase activity"/>
    <property type="evidence" value="ECO:0007669"/>
    <property type="project" value="UniProtKB-KW"/>
</dbReference>
<evidence type="ECO:0000256" key="5">
    <source>
        <dbReference type="ARBA" id="ARBA00022645"/>
    </source>
</evidence>
<dbReference type="Pfam" id="PF07943">
    <property type="entry name" value="PBP5_C"/>
    <property type="match status" value="1"/>
</dbReference>
<evidence type="ECO:0000256" key="11">
    <source>
        <dbReference type="ARBA" id="ARBA00023316"/>
    </source>
</evidence>
<comment type="caution">
    <text evidence="15">The sequence shown here is derived from an EMBL/GenBank/DDBJ whole genome shotgun (WGS) entry which is preliminary data.</text>
</comment>
<dbReference type="SUPFAM" id="SSF56601">
    <property type="entry name" value="beta-lactamase/transpeptidase-like"/>
    <property type="match status" value="1"/>
</dbReference>
<dbReference type="Gene3D" id="2.60.410.10">
    <property type="entry name" value="D-Ala-D-Ala carboxypeptidase, C-terminal domain"/>
    <property type="match status" value="1"/>
</dbReference>
<comment type="pathway">
    <text evidence="2">Cell wall biogenesis; peptidoglycan biosynthesis.</text>
</comment>
<evidence type="ECO:0000256" key="2">
    <source>
        <dbReference type="ARBA" id="ARBA00004752"/>
    </source>
</evidence>
<dbReference type="PANTHER" id="PTHR21581">
    <property type="entry name" value="D-ALANYL-D-ALANINE CARBOXYPEPTIDASE"/>
    <property type="match status" value="1"/>
</dbReference>
<keyword evidence="9" id="KW-0133">Cell shape</keyword>
<dbReference type="Proteomes" id="UP001165422">
    <property type="component" value="Unassembled WGS sequence"/>
</dbReference>
<evidence type="ECO:0000256" key="4">
    <source>
        <dbReference type="ARBA" id="ARBA00012448"/>
    </source>
</evidence>
<dbReference type="SUPFAM" id="SSF69189">
    <property type="entry name" value="Penicillin-binding protein associated domain"/>
    <property type="match status" value="1"/>
</dbReference>
<dbReference type="InterPro" id="IPR015956">
    <property type="entry name" value="Peniciliin-bd_prot_C_sf"/>
</dbReference>
<evidence type="ECO:0000313" key="15">
    <source>
        <dbReference type="EMBL" id="MCC9295681.1"/>
    </source>
</evidence>